<dbReference type="GO" id="GO:0003723">
    <property type="term" value="F:RNA binding"/>
    <property type="evidence" value="ECO:0007669"/>
    <property type="project" value="InterPro"/>
</dbReference>
<dbReference type="NCBIfam" id="NF008117">
    <property type="entry name" value="PRK10864.1"/>
    <property type="match status" value="1"/>
</dbReference>
<feature type="compositionally biased region" description="Basic and acidic residues" evidence="3">
    <location>
        <begin position="17"/>
        <end position="58"/>
    </location>
</feature>
<dbReference type="SUPFAM" id="SSF55315">
    <property type="entry name" value="L30e-like"/>
    <property type="match status" value="1"/>
</dbReference>
<dbReference type="Pfam" id="PF00588">
    <property type="entry name" value="SpoU_methylase"/>
    <property type="match status" value="1"/>
</dbReference>
<gene>
    <name evidence="5" type="ORF">INP94_04920</name>
</gene>
<dbReference type="PIRSF" id="PIRSF006280">
    <property type="entry name" value="YfiF_prd"/>
    <property type="match status" value="1"/>
</dbReference>
<proteinExistence type="predicted"/>
<accession>A0A7M1NZR4</accession>
<dbReference type="Pfam" id="PF08032">
    <property type="entry name" value="SpoU_sub_bind"/>
    <property type="match status" value="1"/>
</dbReference>
<evidence type="ECO:0000313" key="6">
    <source>
        <dbReference type="Proteomes" id="UP000595009"/>
    </source>
</evidence>
<dbReference type="SUPFAM" id="SSF75217">
    <property type="entry name" value="alpha/beta knot"/>
    <property type="match status" value="1"/>
</dbReference>
<dbReference type="SMART" id="SM00967">
    <property type="entry name" value="SpoU_sub_bind"/>
    <property type="match status" value="1"/>
</dbReference>
<evidence type="ECO:0000259" key="4">
    <source>
        <dbReference type="SMART" id="SM00967"/>
    </source>
</evidence>
<name>A0A7M1NZR4_HAEPA</name>
<dbReference type="InterPro" id="IPR013123">
    <property type="entry name" value="SpoU_subst-bd"/>
</dbReference>
<evidence type="ECO:0000256" key="3">
    <source>
        <dbReference type="SAM" id="MobiDB-lite"/>
    </source>
</evidence>
<dbReference type="GO" id="GO:0032259">
    <property type="term" value="P:methylation"/>
    <property type="evidence" value="ECO:0007669"/>
    <property type="project" value="UniProtKB-KW"/>
</dbReference>
<feature type="region of interest" description="Disordered" evidence="3">
    <location>
        <begin position="1"/>
        <end position="86"/>
    </location>
</feature>
<protein>
    <submittedName>
        <fullName evidence="5">tRNA/rRNA methyltransferase</fullName>
        <ecNumber evidence="5">2.1.1.-</ecNumber>
    </submittedName>
</protein>
<keyword evidence="1 5" id="KW-0489">Methyltransferase</keyword>
<dbReference type="EMBL" id="CP063120">
    <property type="protein sequence ID" value="QOR18220.1"/>
    <property type="molecule type" value="Genomic_DNA"/>
</dbReference>
<reference evidence="5 6" key="1">
    <citation type="submission" date="2020-10" db="EMBL/GenBank/DDBJ databases">
        <title>Genomic diversity and antimicrobial resistance of Haemophilus colonising the airways of young children with cystic fibrosis.</title>
        <authorList>
            <person name="Watts S.C."/>
            <person name="Judd L.M."/>
            <person name="Carzino R."/>
            <person name="Ranganathan S."/>
            <person name="Holt K.E."/>
        </authorList>
    </citation>
    <scope>NUCLEOTIDE SEQUENCE [LARGE SCALE GENOMIC DNA]</scope>
    <source>
        <strain evidence="5 6">M1C137_2</strain>
    </source>
</reference>
<organism evidence="5 6">
    <name type="scientific">Haemophilus parainfluenzae</name>
    <dbReference type="NCBI Taxonomy" id="729"/>
    <lineage>
        <taxon>Bacteria</taxon>
        <taxon>Pseudomonadati</taxon>
        <taxon>Pseudomonadota</taxon>
        <taxon>Gammaproteobacteria</taxon>
        <taxon>Pasteurellales</taxon>
        <taxon>Pasteurellaceae</taxon>
        <taxon>Haemophilus</taxon>
    </lineage>
</organism>
<dbReference type="InterPro" id="IPR016479">
    <property type="entry name" value="YfiF_prd"/>
</dbReference>
<dbReference type="PANTHER" id="PTHR46429:SF2">
    <property type="entry name" value="TRNA_RRNA METHYLTRANSFERASE"/>
    <property type="match status" value="1"/>
</dbReference>
<dbReference type="RefSeq" id="WP_197544201.1">
    <property type="nucleotide sequence ID" value="NZ_CP063120.1"/>
</dbReference>
<dbReference type="InterPro" id="IPR004441">
    <property type="entry name" value="rRNA_MeTrfase_TrmH"/>
</dbReference>
<dbReference type="Gene3D" id="3.30.1330.30">
    <property type="match status" value="1"/>
</dbReference>
<dbReference type="EC" id="2.1.1.-" evidence="5"/>
<dbReference type="InterPro" id="IPR029026">
    <property type="entry name" value="tRNA_m1G_MTases_N"/>
</dbReference>
<dbReference type="GO" id="GO:0008173">
    <property type="term" value="F:RNA methyltransferase activity"/>
    <property type="evidence" value="ECO:0007669"/>
    <property type="project" value="InterPro"/>
</dbReference>
<feature type="compositionally biased region" description="Polar residues" evidence="3">
    <location>
        <begin position="1"/>
        <end position="16"/>
    </location>
</feature>
<keyword evidence="2 5" id="KW-0808">Transferase</keyword>
<feature type="domain" description="RNA 2-O ribose methyltransferase substrate binding" evidence="4">
    <location>
        <begin position="125"/>
        <end position="200"/>
    </location>
</feature>
<dbReference type="AlphaFoldDB" id="A0A7M1NZR4"/>
<dbReference type="GO" id="GO:0006396">
    <property type="term" value="P:RNA processing"/>
    <property type="evidence" value="ECO:0007669"/>
    <property type="project" value="InterPro"/>
</dbReference>
<dbReference type="Gene3D" id="3.40.1280.10">
    <property type="match status" value="1"/>
</dbReference>
<dbReference type="PANTHER" id="PTHR46429">
    <property type="entry name" value="23S RRNA (GUANOSINE-2'-O-)-METHYLTRANSFERASE RLMB"/>
    <property type="match status" value="1"/>
</dbReference>
<dbReference type="CDD" id="cd18095">
    <property type="entry name" value="SpoU-like_rRNA-MTase"/>
    <property type="match status" value="1"/>
</dbReference>
<sequence length="357" mass="40127">MSNSRKPSFQTNSTKSFQERSPKRAFNDKERRFDDRRNNEKHDGNRPHFDKKRDDRKPSRGFQQQEVREPKIAELSLNKANGESGSVKVTVKSTGVSYKPKEKKTGALSPRAPEKIKKNRAEEMKVYGENACLELFAERPESIVRVWATVQMSHRIGEIFSYLAANKKVYHVVDSDELSLVSGTEHHGGICMLVKKQRTFSLQGYLDVPRQEDCLVLLDQVNNAQNLGGVVRTCAFYGIKNVVTNQVEQLYAPAAMRVAEGGMEHIRILETESTEVALEALRKAGYQIIHVSTNKQGVALEQLKFAEKVALVLSEGSTDDIREKQDVNVCLSLSNPLKAGLNIAVNTGILLAHWYVK</sequence>
<dbReference type="InterPro" id="IPR001537">
    <property type="entry name" value="SpoU_MeTrfase"/>
</dbReference>
<dbReference type="Proteomes" id="UP000595009">
    <property type="component" value="Chromosome"/>
</dbReference>
<dbReference type="InterPro" id="IPR029028">
    <property type="entry name" value="Alpha/beta_knot_MTases"/>
</dbReference>
<dbReference type="InterPro" id="IPR029064">
    <property type="entry name" value="Ribosomal_eL30-like_sf"/>
</dbReference>
<evidence type="ECO:0000256" key="2">
    <source>
        <dbReference type="ARBA" id="ARBA00022679"/>
    </source>
</evidence>
<evidence type="ECO:0000256" key="1">
    <source>
        <dbReference type="ARBA" id="ARBA00022603"/>
    </source>
</evidence>
<evidence type="ECO:0000313" key="5">
    <source>
        <dbReference type="EMBL" id="QOR18220.1"/>
    </source>
</evidence>
<dbReference type="GO" id="GO:0005829">
    <property type="term" value="C:cytosol"/>
    <property type="evidence" value="ECO:0007669"/>
    <property type="project" value="TreeGrafter"/>
</dbReference>